<dbReference type="EMBL" id="MN740786">
    <property type="protein sequence ID" value="QHU11573.1"/>
    <property type="molecule type" value="Genomic_DNA"/>
</dbReference>
<reference evidence="6" key="1">
    <citation type="journal article" date="2020" name="Nature">
        <title>Giant virus diversity and host interactions through global metagenomics.</title>
        <authorList>
            <person name="Schulz F."/>
            <person name="Roux S."/>
            <person name="Paez-Espino D."/>
            <person name="Jungbluth S."/>
            <person name="Walsh D.A."/>
            <person name="Denef V.J."/>
            <person name="McMahon K.D."/>
            <person name="Konstantinidis K.T."/>
            <person name="Eloe-Fadrosh E.A."/>
            <person name="Kyrpides N.C."/>
            <person name="Woyke T."/>
        </authorList>
    </citation>
    <scope>NUCLEOTIDE SEQUENCE</scope>
    <source>
        <strain evidence="6">GVMAG-S-1101169-75</strain>
    </source>
</reference>
<dbReference type="AlphaFoldDB" id="A0A6C0K1X2"/>
<feature type="compositionally biased region" description="Pro residues" evidence="4">
    <location>
        <begin position="367"/>
        <end position="376"/>
    </location>
</feature>
<keyword evidence="3" id="KW-0862">Zinc</keyword>
<protein>
    <recommendedName>
        <fullName evidence="5">RING-type domain-containing protein</fullName>
    </recommendedName>
</protein>
<evidence type="ECO:0000313" key="6">
    <source>
        <dbReference type="EMBL" id="QHU11573.1"/>
    </source>
</evidence>
<feature type="domain" description="RING-type" evidence="5">
    <location>
        <begin position="277"/>
        <end position="323"/>
    </location>
</feature>
<keyword evidence="2" id="KW-0863">Zinc-finger</keyword>
<keyword evidence="1" id="KW-0479">Metal-binding</keyword>
<dbReference type="Gene3D" id="3.30.40.10">
    <property type="entry name" value="Zinc/RING finger domain, C3HC4 (zinc finger)"/>
    <property type="match status" value="1"/>
</dbReference>
<feature type="region of interest" description="Disordered" evidence="4">
    <location>
        <begin position="16"/>
        <end position="37"/>
    </location>
</feature>
<dbReference type="InterPro" id="IPR013083">
    <property type="entry name" value="Znf_RING/FYVE/PHD"/>
</dbReference>
<accession>A0A6C0K1X2</accession>
<dbReference type="PANTHER" id="PTHR45969">
    <property type="entry name" value="RING ZINC FINGER PROTEIN-RELATED"/>
    <property type="match status" value="1"/>
</dbReference>
<evidence type="ECO:0000256" key="4">
    <source>
        <dbReference type="SAM" id="MobiDB-lite"/>
    </source>
</evidence>
<feature type="region of interest" description="Disordered" evidence="4">
    <location>
        <begin position="347"/>
        <end position="376"/>
    </location>
</feature>
<evidence type="ECO:0000259" key="5">
    <source>
        <dbReference type="PROSITE" id="PS50089"/>
    </source>
</evidence>
<evidence type="ECO:0000256" key="2">
    <source>
        <dbReference type="ARBA" id="ARBA00022771"/>
    </source>
</evidence>
<dbReference type="GO" id="GO:0008270">
    <property type="term" value="F:zinc ion binding"/>
    <property type="evidence" value="ECO:0007669"/>
    <property type="project" value="UniProtKB-KW"/>
</dbReference>
<proteinExistence type="predicted"/>
<dbReference type="UniPathway" id="UPA00143"/>
<dbReference type="GO" id="GO:0016567">
    <property type="term" value="P:protein ubiquitination"/>
    <property type="evidence" value="ECO:0007669"/>
    <property type="project" value="UniProtKB-UniPathway"/>
</dbReference>
<dbReference type="Pfam" id="PF13639">
    <property type="entry name" value="zf-RING_2"/>
    <property type="match status" value="1"/>
</dbReference>
<dbReference type="SMART" id="SM00184">
    <property type="entry name" value="RING"/>
    <property type="match status" value="1"/>
</dbReference>
<dbReference type="PANTHER" id="PTHR45969:SF69">
    <property type="entry name" value="FINGER DOMAIN PROTEIN, PUTATIVE (AFU_ORTHOLOGUE AFUA_3G12190)-RELATED"/>
    <property type="match status" value="1"/>
</dbReference>
<evidence type="ECO:0000256" key="3">
    <source>
        <dbReference type="ARBA" id="ARBA00022833"/>
    </source>
</evidence>
<organism evidence="6">
    <name type="scientific">viral metagenome</name>
    <dbReference type="NCBI Taxonomy" id="1070528"/>
    <lineage>
        <taxon>unclassified sequences</taxon>
        <taxon>metagenomes</taxon>
        <taxon>organismal metagenomes</taxon>
    </lineage>
</organism>
<dbReference type="GO" id="GO:0061630">
    <property type="term" value="F:ubiquitin protein ligase activity"/>
    <property type="evidence" value="ECO:0007669"/>
    <property type="project" value="TreeGrafter"/>
</dbReference>
<sequence length="591" mass="66838">MYFFFLMENKMNRRDGHRYRRRPNDGSYAARAGGGGGGGGAHNILDLPEEQLRMLRQVQAGEKQGEIYLFPFDITPISDATRQKMRKYIQQQLIQGAVIPHRNPAQIGQSDTEKYEHPDAKIHWWLHVNIRNKKDFMVRKNVLAALWKYAPNFYPSLSSYNKMTQLVEDAVESIKEGKPPIDTIIVLSAQVPGAVEQITLSPNDVRQITNLVGQGITDPQVILRQIFPSQAQSVAALQTRTTIWRIIELGILRNPMGAERTIAELVDIVKLIPNDDCAICIESLSETPNDIEMLPNCGHFFHKTCIDQWKQQRGRYSNCPKCRAPITGPANTAAFIPDAPTASPFAGRNVSKYKDRGGSRRRITPPVQLPPPPPPPVQVPVQVPVTMSTQSITDLRMPQIISRTGLYFVFDFDHTLTYRHSGGKVVTDADYIGKYYEELHFLISLLRCFGEVFIISRSPRQALIYNLQTNRQFIPDIFDPSHVFGSSGREETGMPAGVWTEKKVAVLENMFQTYQPFSKKDIVFFDDEKDNVVKAEQAGFSIFHTDPARTGRPGPSFPEVTMQNIRILLDLLGKRFGVAPLLEKIIQSYNR</sequence>
<name>A0A6C0K1X2_9ZZZZ</name>
<evidence type="ECO:0000256" key="1">
    <source>
        <dbReference type="ARBA" id="ARBA00022723"/>
    </source>
</evidence>
<dbReference type="PROSITE" id="PS50089">
    <property type="entry name" value="ZF_RING_2"/>
    <property type="match status" value="1"/>
</dbReference>
<dbReference type="InterPro" id="IPR001841">
    <property type="entry name" value="Znf_RING"/>
</dbReference>
<dbReference type="SUPFAM" id="SSF57850">
    <property type="entry name" value="RING/U-box"/>
    <property type="match status" value="1"/>
</dbReference>